<gene>
    <name evidence="7" type="ORF">CAPTEDRAFT_222206</name>
</gene>
<dbReference type="PROSITE" id="PS50054">
    <property type="entry name" value="TYR_PHOSPHATASE_DUAL"/>
    <property type="match status" value="1"/>
</dbReference>
<evidence type="ECO:0000313" key="9">
    <source>
        <dbReference type="Proteomes" id="UP000014760"/>
    </source>
</evidence>
<dbReference type="EMBL" id="KB304688">
    <property type="protein sequence ID" value="ELU01778.1"/>
    <property type="molecule type" value="Genomic_DNA"/>
</dbReference>
<evidence type="ECO:0000313" key="8">
    <source>
        <dbReference type="EnsemblMetazoa" id="CapteP222206"/>
    </source>
</evidence>
<evidence type="ECO:0000259" key="6">
    <source>
        <dbReference type="PROSITE" id="PS50056"/>
    </source>
</evidence>
<dbReference type="CDD" id="cd14498">
    <property type="entry name" value="DSP"/>
    <property type="match status" value="1"/>
</dbReference>
<sequence>MPLYGLDYMTSSRFGDQRGARLNSEFEVTNSKNYIELPVMTCVTVPLLGSDFIKAAQKEDDLYLDRMRSVLCTRRASTGEMQMPAMLLDHMYLGNMNNANDHRLLRRMRITHVLNCAGKPRDYSQQPFDRASGPYDPKETSVQVYLQIEARDVEEYPILMHYGLAREFLDGAKASGGRVLVHCEMGVNRSAALCVAYLLEQTQMTLIQVLRLVKIDRPVLLLNDGFRKQLMNFAKDRSLLHRKKEDTDSNDMNT</sequence>
<accession>R7UDA0</accession>
<evidence type="ECO:0000256" key="3">
    <source>
        <dbReference type="ARBA" id="ARBA00022801"/>
    </source>
</evidence>
<dbReference type="EC" id="3.1.3.48" evidence="2"/>
<dbReference type="InterPro" id="IPR020422">
    <property type="entry name" value="TYR_PHOSPHATASE_DUAL_dom"/>
</dbReference>
<protein>
    <recommendedName>
        <fullName evidence="2">protein-tyrosine-phosphatase</fullName>
        <ecNumber evidence="2">3.1.3.48</ecNumber>
    </recommendedName>
</protein>
<dbReference type="OMA" id="AATDIMT"/>
<evidence type="ECO:0000313" key="7">
    <source>
        <dbReference type="EMBL" id="ELU01778.1"/>
    </source>
</evidence>
<reference evidence="9" key="1">
    <citation type="submission" date="2012-12" db="EMBL/GenBank/DDBJ databases">
        <authorList>
            <person name="Hellsten U."/>
            <person name="Grimwood J."/>
            <person name="Chapman J.A."/>
            <person name="Shapiro H."/>
            <person name="Aerts A."/>
            <person name="Otillar R.P."/>
            <person name="Terry A.Y."/>
            <person name="Boore J.L."/>
            <person name="Simakov O."/>
            <person name="Marletaz F."/>
            <person name="Cho S.-J."/>
            <person name="Edsinger-Gonzales E."/>
            <person name="Havlak P."/>
            <person name="Kuo D.-H."/>
            <person name="Larsson T."/>
            <person name="Lv J."/>
            <person name="Arendt D."/>
            <person name="Savage R."/>
            <person name="Osoegawa K."/>
            <person name="de Jong P."/>
            <person name="Lindberg D.R."/>
            <person name="Seaver E.C."/>
            <person name="Weisblat D.A."/>
            <person name="Putnam N.H."/>
            <person name="Grigoriev I.V."/>
            <person name="Rokhsar D.S."/>
        </authorList>
    </citation>
    <scope>NUCLEOTIDE SEQUENCE</scope>
    <source>
        <strain evidence="9">I ESC-2004</strain>
    </source>
</reference>
<dbReference type="PROSITE" id="PS50056">
    <property type="entry name" value="TYR_PHOSPHATASE_2"/>
    <property type="match status" value="1"/>
</dbReference>
<dbReference type="SMART" id="SM00195">
    <property type="entry name" value="DSPc"/>
    <property type="match status" value="1"/>
</dbReference>
<reference evidence="7 9" key="2">
    <citation type="journal article" date="2013" name="Nature">
        <title>Insights into bilaterian evolution from three spiralian genomes.</title>
        <authorList>
            <person name="Simakov O."/>
            <person name="Marletaz F."/>
            <person name="Cho S.J."/>
            <person name="Edsinger-Gonzales E."/>
            <person name="Havlak P."/>
            <person name="Hellsten U."/>
            <person name="Kuo D.H."/>
            <person name="Larsson T."/>
            <person name="Lv J."/>
            <person name="Arendt D."/>
            <person name="Savage R."/>
            <person name="Osoegawa K."/>
            <person name="de Jong P."/>
            <person name="Grimwood J."/>
            <person name="Chapman J.A."/>
            <person name="Shapiro H."/>
            <person name="Aerts A."/>
            <person name="Otillar R.P."/>
            <person name="Terry A.Y."/>
            <person name="Boore J.L."/>
            <person name="Grigoriev I.V."/>
            <person name="Lindberg D.R."/>
            <person name="Seaver E.C."/>
            <person name="Weisblat D.A."/>
            <person name="Putnam N.H."/>
            <person name="Rokhsar D.S."/>
        </authorList>
    </citation>
    <scope>NUCLEOTIDE SEQUENCE</scope>
    <source>
        <strain evidence="7 9">I ESC-2004</strain>
    </source>
</reference>
<dbReference type="Gene3D" id="3.90.190.10">
    <property type="entry name" value="Protein tyrosine phosphatase superfamily"/>
    <property type="match status" value="1"/>
</dbReference>
<dbReference type="InterPro" id="IPR016130">
    <property type="entry name" value="Tyr_Pase_AS"/>
</dbReference>
<keyword evidence="3" id="KW-0378">Hydrolase</keyword>
<dbReference type="InterPro" id="IPR000387">
    <property type="entry name" value="Tyr_Pase_dom"/>
</dbReference>
<dbReference type="PANTHER" id="PTHR10159:SF529">
    <property type="entry name" value="TYROSINE-PROTEIN PHOSPHATASE DOMAIN-CONTAINING PROTEIN"/>
    <property type="match status" value="1"/>
</dbReference>
<reference evidence="8" key="3">
    <citation type="submission" date="2015-06" db="UniProtKB">
        <authorList>
            <consortium name="EnsemblMetazoa"/>
        </authorList>
    </citation>
    <scope>IDENTIFICATION</scope>
</reference>
<keyword evidence="9" id="KW-1185">Reference proteome</keyword>
<evidence type="ECO:0000259" key="5">
    <source>
        <dbReference type="PROSITE" id="PS50054"/>
    </source>
</evidence>
<evidence type="ECO:0000256" key="4">
    <source>
        <dbReference type="ARBA" id="ARBA00022912"/>
    </source>
</evidence>
<comment type="similarity">
    <text evidence="1">Belongs to the protein-tyrosine phosphatase family. Non-receptor class dual specificity subfamily.</text>
</comment>
<dbReference type="GO" id="GO:0005737">
    <property type="term" value="C:cytoplasm"/>
    <property type="evidence" value="ECO:0007669"/>
    <property type="project" value="TreeGrafter"/>
</dbReference>
<dbReference type="SUPFAM" id="SSF52799">
    <property type="entry name" value="(Phosphotyrosine protein) phosphatases II"/>
    <property type="match status" value="1"/>
</dbReference>
<proteinExistence type="inferred from homology"/>
<dbReference type="InterPro" id="IPR000340">
    <property type="entry name" value="Dual-sp_phosphatase_cat-dom"/>
</dbReference>
<dbReference type="PROSITE" id="PS00383">
    <property type="entry name" value="TYR_PHOSPHATASE_1"/>
    <property type="match status" value="1"/>
</dbReference>
<name>R7UDA0_CAPTE</name>
<dbReference type="HOGENOM" id="CLU_1095167_0_0_1"/>
<dbReference type="GO" id="GO:0004725">
    <property type="term" value="F:protein tyrosine phosphatase activity"/>
    <property type="evidence" value="ECO:0007669"/>
    <property type="project" value="UniProtKB-EC"/>
</dbReference>
<dbReference type="Pfam" id="PF00782">
    <property type="entry name" value="DSPc"/>
    <property type="match status" value="1"/>
</dbReference>
<dbReference type="PANTHER" id="PTHR10159">
    <property type="entry name" value="DUAL SPECIFICITY PROTEIN PHOSPHATASE"/>
    <property type="match status" value="1"/>
</dbReference>
<evidence type="ECO:0000256" key="1">
    <source>
        <dbReference type="ARBA" id="ARBA00008601"/>
    </source>
</evidence>
<evidence type="ECO:0000256" key="2">
    <source>
        <dbReference type="ARBA" id="ARBA00013064"/>
    </source>
</evidence>
<dbReference type="STRING" id="283909.R7UDA0"/>
<feature type="domain" description="Tyrosine-protein phosphatase" evidence="5">
    <location>
        <begin position="83"/>
        <end position="239"/>
    </location>
</feature>
<organism evidence="7">
    <name type="scientific">Capitella teleta</name>
    <name type="common">Polychaete worm</name>
    <dbReference type="NCBI Taxonomy" id="283909"/>
    <lineage>
        <taxon>Eukaryota</taxon>
        <taxon>Metazoa</taxon>
        <taxon>Spiralia</taxon>
        <taxon>Lophotrochozoa</taxon>
        <taxon>Annelida</taxon>
        <taxon>Polychaeta</taxon>
        <taxon>Sedentaria</taxon>
        <taxon>Scolecida</taxon>
        <taxon>Capitellidae</taxon>
        <taxon>Capitella</taxon>
    </lineage>
</organism>
<dbReference type="InterPro" id="IPR029021">
    <property type="entry name" value="Prot-tyrosine_phosphatase-like"/>
</dbReference>
<dbReference type="AlphaFoldDB" id="R7UDA0"/>
<dbReference type="FunCoup" id="R7UDA0">
    <property type="interactions" value="162"/>
</dbReference>
<dbReference type="Proteomes" id="UP000014760">
    <property type="component" value="Unassembled WGS sequence"/>
</dbReference>
<dbReference type="OrthoDB" id="426001at2759"/>
<dbReference type="EnsemblMetazoa" id="CapteT222206">
    <property type="protein sequence ID" value="CapteP222206"/>
    <property type="gene ID" value="CapteG222206"/>
</dbReference>
<feature type="domain" description="Tyrosine specific protein phosphatases" evidence="6">
    <location>
        <begin position="166"/>
        <end position="221"/>
    </location>
</feature>
<dbReference type="GO" id="GO:0043409">
    <property type="term" value="P:negative regulation of MAPK cascade"/>
    <property type="evidence" value="ECO:0007669"/>
    <property type="project" value="TreeGrafter"/>
</dbReference>
<keyword evidence="4" id="KW-0904">Protein phosphatase</keyword>
<dbReference type="EMBL" id="AMQN01009132">
    <property type="status" value="NOT_ANNOTATED_CDS"/>
    <property type="molecule type" value="Genomic_DNA"/>
</dbReference>